<accession>A0A2M9DGQ1</accession>
<proteinExistence type="predicted"/>
<keyword evidence="2" id="KW-1185">Reference proteome</keyword>
<dbReference type="OrthoDB" id="9810895at2"/>
<dbReference type="EMBL" id="CP019124">
    <property type="protein sequence ID" value="APX88632.1"/>
    <property type="molecule type" value="Genomic_DNA"/>
</dbReference>
<sequence length="111" mass="12006">MRKCFDLTLVIVLLVAGALAAAILWPMPVKAEPGPPCGPRESMVETLTERYSEQRRMAGLTADRRLIIEFWGNDDTGGWTITRTSPTGETCVVAIGSGFALFDPLPEGEPA</sequence>
<evidence type="ECO:0000313" key="2">
    <source>
        <dbReference type="Proteomes" id="UP000187266"/>
    </source>
</evidence>
<reference evidence="1 2" key="1">
    <citation type="submission" date="2017-01" db="EMBL/GenBank/DDBJ databases">
        <title>Genomic analysis of Xuhuaishuia manganoxidans DY6-4.</title>
        <authorList>
            <person name="Wang X."/>
        </authorList>
    </citation>
    <scope>NUCLEOTIDE SEQUENCE [LARGE SCALE GENOMIC DNA]</scope>
    <source>
        <strain evidence="1 2">DY6-4</strain>
    </source>
</reference>
<dbReference type="Proteomes" id="UP000187266">
    <property type="component" value="Chromosome"/>
</dbReference>
<dbReference type="AlphaFoldDB" id="A0A1U7DF82"/>
<dbReference type="STRING" id="1267768.BV394_01890"/>
<organism evidence="1 2">
    <name type="scientific">Brevirhabdus pacifica</name>
    <dbReference type="NCBI Taxonomy" id="1267768"/>
    <lineage>
        <taxon>Bacteria</taxon>
        <taxon>Pseudomonadati</taxon>
        <taxon>Pseudomonadota</taxon>
        <taxon>Alphaproteobacteria</taxon>
        <taxon>Rhodobacterales</taxon>
        <taxon>Paracoccaceae</taxon>
        <taxon>Brevirhabdus</taxon>
    </lineage>
</organism>
<protein>
    <submittedName>
        <fullName evidence="1">Uncharacterized protein</fullName>
    </submittedName>
</protein>
<gene>
    <name evidence="1" type="ORF">BV394_01890</name>
</gene>
<accession>A0A1U7DF82</accession>
<evidence type="ECO:0000313" key="1">
    <source>
        <dbReference type="EMBL" id="APX88632.1"/>
    </source>
</evidence>
<dbReference type="RefSeq" id="WP_076978656.1">
    <property type="nucleotide sequence ID" value="NZ_CP019124.1"/>
</dbReference>
<name>A0A1U7DF82_9RHOB</name>